<accession>A0A454TM27</accession>
<dbReference type="PROSITE" id="PS00387">
    <property type="entry name" value="PPASE"/>
    <property type="match status" value="1"/>
</dbReference>
<name>A0A454TM27_9RALS</name>
<dbReference type="InterPro" id="IPR036649">
    <property type="entry name" value="Pyrophosphatase_sf"/>
</dbReference>
<dbReference type="EMBL" id="RJTL01000035">
    <property type="protein sequence ID" value="RNM03191.1"/>
    <property type="molecule type" value="Genomic_DNA"/>
</dbReference>
<organism evidence="6 7">
    <name type="scientific">Ralstonia pseudosolanacearum</name>
    <dbReference type="NCBI Taxonomy" id="1310165"/>
    <lineage>
        <taxon>Bacteria</taxon>
        <taxon>Pseudomonadati</taxon>
        <taxon>Pseudomonadota</taxon>
        <taxon>Betaproteobacteria</taxon>
        <taxon>Burkholderiales</taxon>
        <taxon>Burkholderiaceae</taxon>
        <taxon>Ralstonia</taxon>
        <taxon>Ralstonia solanacearum species complex</taxon>
    </lineage>
</organism>
<dbReference type="GO" id="GO:0005737">
    <property type="term" value="C:cytoplasm"/>
    <property type="evidence" value="ECO:0007669"/>
    <property type="project" value="UniProtKB-SubCell"/>
</dbReference>
<dbReference type="GO" id="GO:0006796">
    <property type="term" value="P:phosphate-containing compound metabolic process"/>
    <property type="evidence" value="ECO:0007669"/>
    <property type="project" value="InterPro"/>
</dbReference>
<gene>
    <name evidence="5" type="primary">ppa</name>
    <name evidence="6" type="ORF">EGA29_19045</name>
</gene>
<comment type="subunit">
    <text evidence="5">Homohexamer.</text>
</comment>
<dbReference type="RefSeq" id="WP_123203667.1">
    <property type="nucleotide sequence ID" value="NZ_RJTL01000035.1"/>
</dbReference>
<keyword evidence="3 5" id="KW-0378">Hydrolase</keyword>
<evidence type="ECO:0000313" key="6">
    <source>
        <dbReference type="EMBL" id="RNM03191.1"/>
    </source>
</evidence>
<feature type="binding site" evidence="5">
    <location>
        <position position="70"/>
    </location>
    <ligand>
        <name>Mg(2+)</name>
        <dbReference type="ChEBI" id="CHEBI:18420"/>
        <label>1</label>
    </ligand>
</feature>
<proteinExistence type="inferred from homology"/>
<evidence type="ECO:0000256" key="1">
    <source>
        <dbReference type="ARBA" id="ARBA00001946"/>
    </source>
</evidence>
<evidence type="ECO:0000313" key="7">
    <source>
        <dbReference type="Proteomes" id="UP000271222"/>
    </source>
</evidence>
<comment type="cofactor">
    <cofactor evidence="1 5">
        <name>Mg(2+)</name>
        <dbReference type="ChEBI" id="CHEBI:18420"/>
    </cofactor>
</comment>
<keyword evidence="2 5" id="KW-0479">Metal-binding</keyword>
<comment type="similarity">
    <text evidence="5">Belongs to the PPase family.</text>
</comment>
<dbReference type="PANTHER" id="PTHR10286">
    <property type="entry name" value="INORGANIC PYROPHOSPHATASE"/>
    <property type="match status" value="1"/>
</dbReference>
<dbReference type="HAMAP" id="MF_00209">
    <property type="entry name" value="Inorganic_PPase"/>
    <property type="match status" value="1"/>
</dbReference>
<feature type="binding site" evidence="5">
    <location>
        <position position="48"/>
    </location>
    <ligand>
        <name>substrate</name>
    </ligand>
</feature>
<keyword evidence="4 5" id="KW-0460">Magnesium</keyword>
<evidence type="ECO:0000256" key="5">
    <source>
        <dbReference type="HAMAP-Rule" id="MF_00209"/>
    </source>
</evidence>
<comment type="catalytic activity">
    <reaction evidence="5">
        <text>diphosphate + H2O = 2 phosphate + H(+)</text>
        <dbReference type="Rhea" id="RHEA:24576"/>
        <dbReference type="ChEBI" id="CHEBI:15377"/>
        <dbReference type="ChEBI" id="CHEBI:15378"/>
        <dbReference type="ChEBI" id="CHEBI:33019"/>
        <dbReference type="ChEBI" id="CHEBI:43474"/>
        <dbReference type="EC" id="3.6.1.1"/>
    </reaction>
</comment>
<dbReference type="NCBIfam" id="NF002317">
    <property type="entry name" value="PRK01250.1"/>
    <property type="match status" value="1"/>
</dbReference>
<dbReference type="Proteomes" id="UP000271222">
    <property type="component" value="Unassembled WGS sequence"/>
</dbReference>
<dbReference type="CDD" id="cd00412">
    <property type="entry name" value="pyrophosphatase"/>
    <property type="match status" value="1"/>
</dbReference>
<dbReference type="AlphaFoldDB" id="A0A454TM27"/>
<feature type="binding site" evidence="5">
    <location>
        <position position="146"/>
    </location>
    <ligand>
        <name>substrate</name>
    </ligand>
</feature>
<comment type="caution">
    <text evidence="6">The sequence shown here is derived from an EMBL/GenBank/DDBJ whole genome shotgun (WGS) entry which is preliminary data.</text>
</comment>
<dbReference type="SUPFAM" id="SSF50324">
    <property type="entry name" value="Inorganic pyrophosphatase"/>
    <property type="match status" value="1"/>
</dbReference>
<dbReference type="Gene3D" id="3.90.80.10">
    <property type="entry name" value="Inorganic pyrophosphatase"/>
    <property type="match status" value="1"/>
</dbReference>
<feature type="binding site" evidence="5">
    <location>
        <position position="34"/>
    </location>
    <ligand>
        <name>substrate</name>
    </ligand>
</feature>
<dbReference type="Pfam" id="PF00719">
    <property type="entry name" value="Pyrophosphatase"/>
    <property type="match status" value="1"/>
</dbReference>
<comment type="function">
    <text evidence="5">Catalyzes the hydrolysis of inorganic pyrophosphate (PPi) forming two phosphate ions.</text>
</comment>
<comment type="subcellular location">
    <subcellularLocation>
        <location evidence="5">Cytoplasm</location>
    </subcellularLocation>
</comment>
<keyword evidence="5" id="KW-0963">Cytoplasm</keyword>
<protein>
    <recommendedName>
        <fullName evidence="5">Inorganic pyrophosphatase</fullName>
        <ecNumber evidence="5">3.6.1.1</ecNumber>
    </recommendedName>
    <alternativeName>
        <fullName evidence="5">Pyrophosphate phospho-hydrolase</fullName>
        <shortName evidence="5">PPase</shortName>
    </alternativeName>
</protein>
<dbReference type="OrthoDB" id="5187599at2"/>
<dbReference type="InterPro" id="IPR008162">
    <property type="entry name" value="Pyrophosphatase"/>
</dbReference>
<feature type="binding site" evidence="5">
    <location>
        <position position="107"/>
    </location>
    <ligand>
        <name>Mg(2+)</name>
        <dbReference type="ChEBI" id="CHEBI:18420"/>
        <label>1</label>
    </ligand>
</feature>
<evidence type="ECO:0000256" key="2">
    <source>
        <dbReference type="ARBA" id="ARBA00022723"/>
    </source>
</evidence>
<evidence type="ECO:0000256" key="4">
    <source>
        <dbReference type="ARBA" id="ARBA00022842"/>
    </source>
</evidence>
<evidence type="ECO:0000256" key="3">
    <source>
        <dbReference type="ARBA" id="ARBA00022801"/>
    </source>
</evidence>
<dbReference type="GO" id="GO:0000287">
    <property type="term" value="F:magnesium ion binding"/>
    <property type="evidence" value="ECO:0007669"/>
    <property type="project" value="UniProtKB-UniRule"/>
</dbReference>
<dbReference type="GO" id="GO:0004427">
    <property type="term" value="F:inorganic diphosphate phosphatase activity"/>
    <property type="evidence" value="ECO:0007669"/>
    <property type="project" value="UniProtKB-UniRule"/>
</dbReference>
<feature type="binding site" evidence="5">
    <location>
        <position position="75"/>
    </location>
    <ligand>
        <name>Mg(2+)</name>
        <dbReference type="ChEBI" id="CHEBI:18420"/>
        <label>1</label>
    </ligand>
</feature>
<reference evidence="6 7" key="1">
    <citation type="submission" date="2018-10" db="EMBL/GenBank/DDBJ databases">
        <title>Draft Genome Sequence of Ralstonia pseudosolanacearum (R. solanacearum phylotype I) Strain Tg03 Isolated from Luffa cylindrica in China.</title>
        <authorList>
            <person name="Yuan G.-Q."/>
            <person name="Li Q.-Q."/>
            <person name="Zhang Y.-W."/>
        </authorList>
    </citation>
    <scope>NUCLEOTIDE SEQUENCE [LARGE SCALE GENOMIC DNA]</scope>
    <source>
        <strain evidence="6 7">Tg03</strain>
    </source>
</reference>
<feature type="binding site" evidence="5">
    <location>
        <position position="75"/>
    </location>
    <ligand>
        <name>Mg(2+)</name>
        <dbReference type="ChEBI" id="CHEBI:18420"/>
        <label>2</label>
    </ligand>
</feature>
<dbReference type="EC" id="3.6.1.1" evidence="5"/>
<feature type="binding site" evidence="5">
    <location>
        <position position="60"/>
    </location>
    <ligand>
        <name>substrate</name>
    </ligand>
</feature>
<sequence>MDLLTLPANATRAAGDVFECDVVIEIPAHSAPVKYEADKQHSLLRVDRILGTGMRYPCNYGFVPGTHAKDGDPLDALVWAPYPLEPLSVIRCRLIGMLRMTDEHGSDAKLLTVPADSICPATRHLRIFSDLGTAVLDEIAFFFEHYKTTEPGKWVRLDGWGDIGQAATELSESLTDRIAEI</sequence>